<name>D4KC27_9FIRM</name>
<proteinExistence type="predicted"/>
<dbReference type="RefSeq" id="WP_015537911.1">
    <property type="nucleotide sequence ID" value="NC_021020.1"/>
</dbReference>
<gene>
    <name evidence="1" type="ORF">FPR_21980</name>
</gene>
<dbReference type="EMBL" id="FP929046">
    <property type="protein sequence ID" value="CBL02390.1"/>
    <property type="molecule type" value="Genomic_DNA"/>
</dbReference>
<sequence length="211" mass="24099">MYTFLINEDNTITASLTERIMQRSKLVDNLHFLADQTYKGVDISDYTVMLEYVLPVSKRYKTEFLQKSKDLYKNRLEYLLPFDTVLTSEAGDIEFQLTFIHVEMDSEGQTIQRVRKAGPGVVHIIPISKWSDLVPDEALSTLDQRIIALEALNKAMTDRFNTSLANKADNITYDEEHRIQLTSEGKPIGNAIKITTETVETEDGSMRVVPF</sequence>
<reference evidence="1 2" key="1">
    <citation type="submission" date="2010-03" db="EMBL/GenBank/DDBJ databases">
        <title>The genome sequence of Faecalibacterium prausnitzii SL3/3.</title>
        <authorList>
            <consortium name="metaHIT consortium -- http://www.metahit.eu/"/>
            <person name="Pajon A."/>
            <person name="Turner K."/>
            <person name="Parkhill J."/>
            <person name="Duncan S."/>
            <person name="Flint H."/>
        </authorList>
    </citation>
    <scope>NUCLEOTIDE SEQUENCE [LARGE SCALE GENOMIC DNA]</scope>
    <source>
        <strain evidence="1 2">SL3/3</strain>
    </source>
</reference>
<evidence type="ECO:0000313" key="2">
    <source>
        <dbReference type="Proteomes" id="UP000007059"/>
    </source>
</evidence>
<dbReference type="Proteomes" id="UP000007059">
    <property type="component" value="Chromosome"/>
</dbReference>
<dbReference type="PATRIC" id="fig|657322.3.peg.2124"/>
<accession>D4KC27</accession>
<evidence type="ECO:0000313" key="1">
    <source>
        <dbReference type="EMBL" id="CBL02390.1"/>
    </source>
</evidence>
<reference evidence="1 2" key="2">
    <citation type="submission" date="2010-03" db="EMBL/GenBank/DDBJ databases">
        <authorList>
            <person name="Pajon A."/>
        </authorList>
    </citation>
    <scope>NUCLEOTIDE SEQUENCE [LARGE SCALE GENOMIC DNA]</scope>
    <source>
        <strain evidence="1 2">SL3/3</strain>
    </source>
</reference>
<protein>
    <submittedName>
        <fullName evidence="1">Uncharacterized protein</fullName>
    </submittedName>
</protein>
<organism evidence="1 2">
    <name type="scientific">Faecalibacterium prausnitzii SL3/3</name>
    <dbReference type="NCBI Taxonomy" id="657322"/>
    <lineage>
        <taxon>Bacteria</taxon>
        <taxon>Bacillati</taxon>
        <taxon>Bacillota</taxon>
        <taxon>Clostridia</taxon>
        <taxon>Eubacteriales</taxon>
        <taxon>Oscillospiraceae</taxon>
        <taxon>Faecalibacterium</taxon>
    </lineage>
</organism>
<dbReference type="AlphaFoldDB" id="D4KC27"/>
<dbReference type="KEGG" id="fpa:FPR_21980"/>
<dbReference type="HOGENOM" id="CLU_1303378_0_0_9"/>